<evidence type="ECO:0000313" key="3">
    <source>
        <dbReference type="Proteomes" id="UP000243686"/>
    </source>
</evidence>
<accession>A0A1S8X8F3</accession>
<dbReference type="Pfam" id="PF00300">
    <property type="entry name" value="His_Phos_1"/>
    <property type="match status" value="1"/>
</dbReference>
<evidence type="ECO:0000256" key="1">
    <source>
        <dbReference type="SAM" id="MobiDB-lite"/>
    </source>
</evidence>
<dbReference type="EMBL" id="KV891698">
    <property type="protein sequence ID" value="OON22723.1"/>
    <property type="molecule type" value="Genomic_DNA"/>
</dbReference>
<dbReference type="InterPro" id="IPR029033">
    <property type="entry name" value="His_PPase_superfam"/>
</dbReference>
<feature type="non-terminal residue" evidence="2">
    <location>
        <position position="594"/>
    </location>
</feature>
<feature type="compositionally biased region" description="Polar residues" evidence="1">
    <location>
        <begin position="187"/>
        <end position="211"/>
    </location>
</feature>
<name>A0A1S8X8F3_OPIVI</name>
<evidence type="ECO:0000313" key="2">
    <source>
        <dbReference type="EMBL" id="OON22723.1"/>
    </source>
</evidence>
<feature type="compositionally biased region" description="Low complexity" evidence="1">
    <location>
        <begin position="127"/>
        <end position="156"/>
    </location>
</feature>
<keyword evidence="3" id="KW-1185">Reference proteome</keyword>
<dbReference type="InterPro" id="IPR051710">
    <property type="entry name" value="Phosphatase_SH3-domain"/>
</dbReference>
<dbReference type="PANTHER" id="PTHR16469:SF27">
    <property type="entry name" value="UBIQUITIN-ASSOCIATED AND SH3 DOMAIN-CONTAINING BA-RELATED"/>
    <property type="match status" value="1"/>
</dbReference>
<sequence>NPNFHIRPELADKVSYRLVLAQDFSPDQLPGLTELHDACFKKPLNDIHIGWSIRLYSRDPRLRSPDSEPSGTCTGELGYDHEPVWVSCARSRQPSEHSTVSTPAIKSSSKDSNSPPPVVVPSRHCFAASATNSSNSVSSSNNLASSPSSFLESSISGDKDTRTPTYWVPSLLSTSNPFTFSPARPPSSLSDRSSGDWATTGQAVPCSPSISPTHGGAKTRFGYFRSLRTKPRQLFVMRHAERVDACFGRSWMTRCFDRKGIYHRVNLNLPPWLPPRADIMDYVWDSPVTQIGLFVAAETGRSLAEAGIQFTVCYSSPSLRCVQTACELLRAMGRTDLLIRIEPHLFEWFGWYNCVPRMMSPQDLRACGYQVDVNYEPLSSTKDFDPGETISNYYDRSGGLTKRLLAVHKSKGEVMCEGVPAPTQNTCMLIVAHASSLDTCTHELVRRGFRTTISPEEFHHRTASVPYCALILAEEHRRWTLVDPPIPNVCSYTPNSDFDWKQLIGTTLCGFGIRFIIRHLVERQVVLQLEEPNVISSAWSHQNGISPYRFRSLREYLGEEFEDFLTPFYTSKQLVVSRPTIHFKHSKFAVFEVY</sequence>
<organism evidence="2 3">
    <name type="scientific">Opisthorchis viverrini</name>
    <name type="common">Southeast Asian liver fluke</name>
    <dbReference type="NCBI Taxonomy" id="6198"/>
    <lineage>
        <taxon>Eukaryota</taxon>
        <taxon>Metazoa</taxon>
        <taxon>Spiralia</taxon>
        <taxon>Lophotrochozoa</taxon>
        <taxon>Platyhelminthes</taxon>
        <taxon>Trematoda</taxon>
        <taxon>Digenea</taxon>
        <taxon>Opisthorchiida</taxon>
        <taxon>Opisthorchiata</taxon>
        <taxon>Opisthorchiidae</taxon>
        <taxon>Opisthorchis</taxon>
    </lineage>
</organism>
<feature type="compositionally biased region" description="Polar residues" evidence="1">
    <location>
        <begin position="90"/>
        <end position="106"/>
    </location>
</feature>
<feature type="region of interest" description="Disordered" evidence="1">
    <location>
        <begin position="90"/>
        <end position="159"/>
    </location>
</feature>
<feature type="non-terminal residue" evidence="2">
    <location>
        <position position="1"/>
    </location>
</feature>
<dbReference type="CDD" id="cd07067">
    <property type="entry name" value="HP_PGM_like"/>
    <property type="match status" value="1"/>
</dbReference>
<dbReference type="AlphaFoldDB" id="A0A1S8X8F3"/>
<dbReference type="SUPFAM" id="SSF53254">
    <property type="entry name" value="Phosphoglycerate mutase-like"/>
    <property type="match status" value="1"/>
</dbReference>
<feature type="region of interest" description="Disordered" evidence="1">
    <location>
        <begin position="182"/>
        <end position="211"/>
    </location>
</feature>
<dbReference type="PANTHER" id="PTHR16469">
    <property type="entry name" value="UBIQUITIN-ASSOCIATED AND SH3 DOMAIN-CONTAINING BA-RELATED"/>
    <property type="match status" value="1"/>
</dbReference>
<protein>
    <submittedName>
        <fullName evidence="2">Phosphoglycerate mutase family protein</fullName>
    </submittedName>
</protein>
<dbReference type="InterPro" id="IPR013078">
    <property type="entry name" value="His_Pase_superF_clade-1"/>
</dbReference>
<dbReference type="Proteomes" id="UP000243686">
    <property type="component" value="Unassembled WGS sequence"/>
</dbReference>
<dbReference type="Gene3D" id="3.40.50.1240">
    <property type="entry name" value="Phosphoglycerate mutase-like"/>
    <property type="match status" value="1"/>
</dbReference>
<reference evidence="2 3" key="1">
    <citation type="submission" date="2015-03" db="EMBL/GenBank/DDBJ databases">
        <title>Draft genome of the nematode, Opisthorchis viverrini.</title>
        <authorList>
            <person name="Mitreva M."/>
        </authorList>
    </citation>
    <scope>NUCLEOTIDE SEQUENCE [LARGE SCALE GENOMIC DNA]</scope>
    <source>
        <strain evidence="2">Khon Kaen</strain>
    </source>
</reference>
<proteinExistence type="predicted"/>
<gene>
    <name evidence="2" type="ORF">X801_01370</name>
</gene>